<feature type="transmembrane region" description="Helical" evidence="6">
    <location>
        <begin position="446"/>
        <end position="464"/>
    </location>
</feature>
<evidence type="ECO:0000256" key="6">
    <source>
        <dbReference type="SAM" id="Phobius"/>
    </source>
</evidence>
<dbReference type="GO" id="GO:0022857">
    <property type="term" value="F:transmembrane transporter activity"/>
    <property type="evidence" value="ECO:0007669"/>
    <property type="project" value="InterPro"/>
</dbReference>
<sequence>MARMPEKPFDLVVEEDAALEKLGYQQELKRSFSLISMIGFAFSIVTCWSALSGVLIIGAESGGPPVMIWSWVGVCVFSLCVAYSMAEMCSAYPIAGGQYSWAAILALKKWARGFSYVCGWFMVIGILAMGAVNNFINAEFILGLVVLSNPDFVIERWQVTLIAYAVAFVALAFNCFIPQMLHRVARFFLIWNISSFLIIIITILATNDNKQSASFVFSEFQNFTGFSTGYTAILGLLQAAFGMCCYDAPSHMTEEIMNARKEAPRAIILSVWIGSFTGFVFLIAACFCIGSIEGVAESATGVPIIQIFYDSKGSVPGSICLTVLLIVINIGVAFGLTAEGGRAVYAFARDRGLPFSSIWSKVDAKKQVPIYAICLTVAVQIALNSIYFGTVTGFETVISIATEGFWPWSLGRLGLPLNIIGLLYLVFTSITFNFPTLYPVNSENMNYTSAAIGVIMLIAIITWITTGRHHFTGPQSGGVIIEGAPHSSISEEVDLGSEKAVKKAD</sequence>
<feature type="transmembrane region" description="Helical" evidence="6">
    <location>
        <begin position="114"/>
        <end position="136"/>
    </location>
</feature>
<keyword evidence="5 6" id="KW-0472">Membrane</keyword>
<feature type="transmembrane region" description="Helical" evidence="6">
    <location>
        <begin position="184"/>
        <end position="205"/>
    </location>
</feature>
<protein>
    <recommendedName>
        <fullName evidence="9">GABA permease</fullName>
    </recommendedName>
</protein>
<evidence type="ECO:0000256" key="3">
    <source>
        <dbReference type="ARBA" id="ARBA00022692"/>
    </source>
</evidence>
<organism evidence="7 8">
    <name type="scientific">Corymbia citriodora subsp. variegata</name>
    <dbReference type="NCBI Taxonomy" id="360336"/>
    <lineage>
        <taxon>Eukaryota</taxon>
        <taxon>Viridiplantae</taxon>
        <taxon>Streptophyta</taxon>
        <taxon>Embryophyta</taxon>
        <taxon>Tracheophyta</taxon>
        <taxon>Spermatophyta</taxon>
        <taxon>Magnoliopsida</taxon>
        <taxon>eudicotyledons</taxon>
        <taxon>Gunneridae</taxon>
        <taxon>Pentapetalae</taxon>
        <taxon>rosids</taxon>
        <taxon>malvids</taxon>
        <taxon>Myrtales</taxon>
        <taxon>Myrtaceae</taxon>
        <taxon>Myrtoideae</taxon>
        <taxon>Eucalypteae</taxon>
        <taxon>Corymbia</taxon>
    </lineage>
</organism>
<dbReference type="InterPro" id="IPR002293">
    <property type="entry name" value="AA/rel_permease1"/>
</dbReference>
<feature type="transmembrane region" description="Helical" evidence="6">
    <location>
        <begin position="34"/>
        <end position="56"/>
    </location>
</feature>
<evidence type="ECO:0000313" key="7">
    <source>
        <dbReference type="EMBL" id="KAF7846422.1"/>
    </source>
</evidence>
<proteinExistence type="predicted"/>
<evidence type="ECO:0000256" key="4">
    <source>
        <dbReference type="ARBA" id="ARBA00022989"/>
    </source>
</evidence>
<dbReference type="Gene3D" id="1.20.1740.10">
    <property type="entry name" value="Amino acid/polyamine transporter I"/>
    <property type="match status" value="1"/>
</dbReference>
<evidence type="ECO:0000313" key="8">
    <source>
        <dbReference type="Proteomes" id="UP000806378"/>
    </source>
</evidence>
<feature type="transmembrane region" description="Helical" evidence="6">
    <location>
        <begin position="225"/>
        <end position="246"/>
    </location>
</feature>
<evidence type="ECO:0008006" key="9">
    <source>
        <dbReference type="Google" id="ProtNLM"/>
    </source>
</evidence>
<feature type="transmembrane region" description="Helical" evidence="6">
    <location>
        <begin position="156"/>
        <end position="177"/>
    </location>
</feature>
<dbReference type="GO" id="GO:0006865">
    <property type="term" value="P:amino acid transport"/>
    <property type="evidence" value="ECO:0007669"/>
    <property type="project" value="InterPro"/>
</dbReference>
<feature type="transmembrane region" description="Helical" evidence="6">
    <location>
        <begin position="267"/>
        <end position="292"/>
    </location>
</feature>
<feature type="transmembrane region" description="Helical" evidence="6">
    <location>
        <begin position="415"/>
        <end position="434"/>
    </location>
</feature>
<keyword evidence="4 6" id="KW-1133">Transmembrane helix</keyword>
<evidence type="ECO:0000256" key="1">
    <source>
        <dbReference type="ARBA" id="ARBA00004141"/>
    </source>
</evidence>
<feature type="transmembrane region" description="Helical" evidence="6">
    <location>
        <begin position="68"/>
        <end position="86"/>
    </location>
</feature>
<dbReference type="Proteomes" id="UP000806378">
    <property type="component" value="Unassembled WGS sequence"/>
</dbReference>
<accession>A0A8T0CI19</accession>
<dbReference type="Pfam" id="PF13520">
    <property type="entry name" value="AA_permease_2"/>
    <property type="match status" value="1"/>
</dbReference>
<dbReference type="PIRSF" id="PIRSF006060">
    <property type="entry name" value="AA_transporter"/>
    <property type="match status" value="1"/>
</dbReference>
<reference evidence="7" key="1">
    <citation type="submission" date="2020-05" db="EMBL/GenBank/DDBJ databases">
        <title>WGS assembly of Corymbia citriodora subspecies variegata.</title>
        <authorList>
            <person name="Barry K."/>
            <person name="Hundley H."/>
            <person name="Shu S."/>
            <person name="Jenkins J."/>
            <person name="Grimwood J."/>
            <person name="Baten A."/>
        </authorList>
    </citation>
    <scope>NUCLEOTIDE SEQUENCE</scope>
    <source>
        <strain evidence="7">CV2-018</strain>
    </source>
</reference>
<dbReference type="EMBL" id="MU093293">
    <property type="protein sequence ID" value="KAF7846422.1"/>
    <property type="molecule type" value="Genomic_DNA"/>
</dbReference>
<gene>
    <name evidence="7" type="ORF">BT93_L4403</name>
</gene>
<dbReference type="PANTHER" id="PTHR45649:SF8">
    <property type="entry name" value="PERMEASE, PUTATIVE-RELATED"/>
    <property type="match status" value="1"/>
</dbReference>
<evidence type="ECO:0000256" key="5">
    <source>
        <dbReference type="ARBA" id="ARBA00023136"/>
    </source>
</evidence>
<keyword evidence="2" id="KW-0813">Transport</keyword>
<dbReference type="OrthoDB" id="1936561at2759"/>
<comment type="caution">
    <text evidence="7">The sequence shown here is derived from an EMBL/GenBank/DDBJ whole genome shotgun (WGS) entry which is preliminary data.</text>
</comment>
<feature type="transmembrane region" description="Helical" evidence="6">
    <location>
        <begin position="368"/>
        <end position="388"/>
    </location>
</feature>
<comment type="subcellular location">
    <subcellularLocation>
        <location evidence="1">Membrane</location>
        <topology evidence="1">Multi-pass membrane protein</topology>
    </subcellularLocation>
</comment>
<dbReference type="GO" id="GO:0016020">
    <property type="term" value="C:membrane"/>
    <property type="evidence" value="ECO:0007669"/>
    <property type="project" value="UniProtKB-SubCell"/>
</dbReference>
<keyword evidence="8" id="KW-1185">Reference proteome</keyword>
<evidence type="ECO:0000256" key="2">
    <source>
        <dbReference type="ARBA" id="ARBA00022448"/>
    </source>
</evidence>
<feature type="transmembrane region" description="Helical" evidence="6">
    <location>
        <begin position="321"/>
        <end position="347"/>
    </location>
</feature>
<dbReference type="AlphaFoldDB" id="A0A8T0CI19"/>
<dbReference type="InterPro" id="IPR004840">
    <property type="entry name" value="Amino_acid_permease_CS"/>
</dbReference>
<dbReference type="PROSITE" id="PS00218">
    <property type="entry name" value="AMINO_ACID_PERMEASE_1"/>
    <property type="match status" value="1"/>
</dbReference>
<dbReference type="Gramene" id="rna-gnl|WGS:JABURB|Cocit.L4403.1">
    <property type="protein sequence ID" value="cds-KAF7846422.1"/>
    <property type="gene ID" value="gene-BT93_L4403"/>
</dbReference>
<dbReference type="PANTHER" id="PTHR45649">
    <property type="entry name" value="AMINO-ACID PERMEASE BAT1"/>
    <property type="match status" value="1"/>
</dbReference>
<keyword evidence="3 6" id="KW-0812">Transmembrane</keyword>
<name>A0A8T0CI19_CORYI</name>